<keyword evidence="1" id="KW-1133">Transmembrane helix</keyword>
<organism evidence="2 3">
    <name type="scientific">Algoriphagus chordae</name>
    <dbReference type="NCBI Taxonomy" id="237019"/>
    <lineage>
        <taxon>Bacteria</taxon>
        <taxon>Pseudomonadati</taxon>
        <taxon>Bacteroidota</taxon>
        <taxon>Cytophagia</taxon>
        <taxon>Cytophagales</taxon>
        <taxon>Cyclobacteriaceae</taxon>
        <taxon>Algoriphagus</taxon>
    </lineage>
</organism>
<reference evidence="2 3" key="1">
    <citation type="submission" date="2018-06" db="EMBL/GenBank/DDBJ databases">
        <title>Genomic Encyclopedia of Archaeal and Bacterial Type Strains, Phase II (KMG-II): from individual species to whole genera.</title>
        <authorList>
            <person name="Goeker M."/>
        </authorList>
    </citation>
    <scope>NUCLEOTIDE SEQUENCE [LARGE SCALE GENOMIC DNA]</scope>
    <source>
        <strain evidence="2 3">DSM 19830</strain>
    </source>
</reference>
<name>A0A2W7R5J8_9BACT</name>
<dbReference type="OrthoDB" id="1453014at2"/>
<dbReference type="AlphaFoldDB" id="A0A2W7R5J8"/>
<evidence type="ECO:0000313" key="2">
    <source>
        <dbReference type="EMBL" id="PZX55754.1"/>
    </source>
</evidence>
<feature type="transmembrane region" description="Helical" evidence="1">
    <location>
        <begin position="127"/>
        <end position="152"/>
    </location>
</feature>
<feature type="transmembrane region" description="Helical" evidence="1">
    <location>
        <begin position="96"/>
        <end position="121"/>
    </location>
</feature>
<keyword evidence="1" id="KW-0812">Transmembrane</keyword>
<keyword evidence="3" id="KW-1185">Reference proteome</keyword>
<proteinExistence type="predicted"/>
<protein>
    <submittedName>
        <fullName evidence="2">Uncharacterized protein</fullName>
    </submittedName>
</protein>
<feature type="transmembrane region" description="Helical" evidence="1">
    <location>
        <begin position="12"/>
        <end position="32"/>
    </location>
</feature>
<gene>
    <name evidence="2" type="ORF">LV85_00979</name>
</gene>
<dbReference type="RefSeq" id="WP_111317053.1">
    <property type="nucleotide sequence ID" value="NZ_QKZT01000003.1"/>
</dbReference>
<dbReference type="Proteomes" id="UP000248882">
    <property type="component" value="Unassembled WGS sequence"/>
</dbReference>
<dbReference type="EMBL" id="QKZT01000003">
    <property type="protein sequence ID" value="PZX55754.1"/>
    <property type="molecule type" value="Genomic_DNA"/>
</dbReference>
<comment type="caution">
    <text evidence="2">The sequence shown here is derived from an EMBL/GenBank/DDBJ whole genome shotgun (WGS) entry which is preliminary data.</text>
</comment>
<keyword evidence="1" id="KW-0472">Membrane</keyword>
<feature type="transmembrane region" description="Helical" evidence="1">
    <location>
        <begin position="64"/>
        <end position="84"/>
    </location>
</feature>
<sequence>MDSLFKKLDKPAILLALAATFILMNLLLNILMPKGLALDLRFAYSANEAYAALENMGEKLREQYLIVIWTVDMPYILVYFLLLTGIFRKLLTGKNILILPLVVAMLDLMENLLVSGLILSFPTEHIFLGYLASFFTSSKWLFVGACLVYILLGLLRKYLPKSPGDLDLKG</sequence>
<evidence type="ECO:0000256" key="1">
    <source>
        <dbReference type="SAM" id="Phobius"/>
    </source>
</evidence>
<accession>A0A2W7R5J8</accession>
<evidence type="ECO:0000313" key="3">
    <source>
        <dbReference type="Proteomes" id="UP000248882"/>
    </source>
</evidence>